<gene>
    <name evidence="1" type="ORF">NCTC7582_02095</name>
</gene>
<name>A0A2X0XJ55_9BACI</name>
<reference evidence="1 2" key="1">
    <citation type="submission" date="2018-06" db="EMBL/GenBank/DDBJ databases">
        <authorList>
            <consortium name="Pathogen Informatics"/>
            <person name="Doyle S."/>
        </authorList>
    </citation>
    <scope>NUCLEOTIDE SEQUENCE [LARGE SCALE GENOMIC DNA]</scope>
    <source>
        <strain evidence="1 2">NCTC7582</strain>
    </source>
</reference>
<evidence type="ECO:0000313" key="1">
    <source>
        <dbReference type="EMBL" id="SPT99125.1"/>
    </source>
</evidence>
<organism evidence="1 2">
    <name type="scientific">Lysinibacillus capsici</name>
    <dbReference type="NCBI Taxonomy" id="2115968"/>
    <lineage>
        <taxon>Bacteria</taxon>
        <taxon>Bacillati</taxon>
        <taxon>Bacillota</taxon>
        <taxon>Bacilli</taxon>
        <taxon>Bacillales</taxon>
        <taxon>Bacillaceae</taxon>
        <taxon>Lysinibacillus</taxon>
    </lineage>
</organism>
<dbReference type="EMBL" id="UAQE01000001">
    <property type="protein sequence ID" value="SPT99125.1"/>
    <property type="molecule type" value="Genomic_DNA"/>
</dbReference>
<dbReference type="AlphaFoldDB" id="A0A2X0XJ55"/>
<dbReference type="Proteomes" id="UP000251431">
    <property type="component" value="Unassembled WGS sequence"/>
</dbReference>
<accession>A0A2X0XJ55</accession>
<protein>
    <submittedName>
        <fullName evidence="1">Uncharacterized protein</fullName>
    </submittedName>
</protein>
<sequence length="55" mass="6458">MTLNINVKVDSLEKGKELLNKLEVLEKYFEVNVELSINTTSRLFQVIPEEFCERI</sequence>
<evidence type="ECO:0000313" key="2">
    <source>
        <dbReference type="Proteomes" id="UP000251431"/>
    </source>
</evidence>
<proteinExistence type="predicted"/>